<dbReference type="Gene3D" id="3.90.180.10">
    <property type="entry name" value="Medium-chain alcohol dehydrogenases, catalytic domain"/>
    <property type="match status" value="1"/>
</dbReference>
<reference evidence="4" key="1">
    <citation type="submission" date="2019-02" db="EMBL/GenBank/DDBJ databases">
        <authorList>
            <person name="Li S.-H."/>
        </authorList>
    </citation>
    <scope>NUCLEOTIDE SEQUENCE</scope>
    <source>
        <strain evidence="4">IMCC11814</strain>
    </source>
</reference>
<comment type="caution">
    <text evidence="4">The sequence shown here is derived from an EMBL/GenBank/DDBJ whole genome shotgun (WGS) entry which is preliminary data.</text>
</comment>
<evidence type="ECO:0000259" key="3">
    <source>
        <dbReference type="SMART" id="SM00829"/>
    </source>
</evidence>
<dbReference type="InterPro" id="IPR020843">
    <property type="entry name" value="ER"/>
</dbReference>
<evidence type="ECO:0000313" key="5">
    <source>
        <dbReference type="Proteomes" id="UP001143304"/>
    </source>
</evidence>
<dbReference type="CDD" id="cd05276">
    <property type="entry name" value="p53_inducible_oxidoreductase"/>
    <property type="match status" value="1"/>
</dbReference>
<evidence type="ECO:0000313" key="4">
    <source>
        <dbReference type="EMBL" id="MCX2978054.1"/>
    </source>
</evidence>
<dbReference type="EMBL" id="SHNO01000001">
    <property type="protein sequence ID" value="MCX2978054.1"/>
    <property type="molecule type" value="Genomic_DNA"/>
</dbReference>
<dbReference type="InterPro" id="IPR014189">
    <property type="entry name" value="Quinone_OxRdtase_PIG3"/>
</dbReference>
<keyword evidence="5" id="KW-1185">Reference proteome</keyword>
<keyword evidence="1" id="KW-0521">NADP</keyword>
<dbReference type="RefSeq" id="WP_279249756.1">
    <property type="nucleotide sequence ID" value="NZ_SHNO01000001.1"/>
</dbReference>
<dbReference type="InterPro" id="IPR036291">
    <property type="entry name" value="NAD(P)-bd_dom_sf"/>
</dbReference>
<dbReference type="SMART" id="SM00829">
    <property type="entry name" value="PKS_ER"/>
    <property type="match status" value="1"/>
</dbReference>
<keyword evidence="2" id="KW-0560">Oxidoreductase</keyword>
<dbReference type="SUPFAM" id="SSF51735">
    <property type="entry name" value="NAD(P)-binding Rossmann-fold domains"/>
    <property type="match status" value="1"/>
</dbReference>
<dbReference type="InterPro" id="IPR011032">
    <property type="entry name" value="GroES-like_sf"/>
</dbReference>
<gene>
    <name evidence="4" type="ORF">EYC82_11875</name>
</gene>
<dbReference type="InterPro" id="IPR013154">
    <property type="entry name" value="ADH-like_N"/>
</dbReference>
<dbReference type="Pfam" id="PF08240">
    <property type="entry name" value="ADH_N"/>
    <property type="match status" value="1"/>
</dbReference>
<sequence length="336" mass="35845">MSTNTIPQYCRHVAVDAADSPLHIATGAVPTPHADEILIQVAAAGINRADLLQRAGLYPPPEDASPVLGLEVAGTVVATGDSVEDWHAGDAVCALTHGGGYAEYAVAPVGQCLPVPTGFSMTEAAALPEALLTIWHNLYQRARLLPGERVLIHGGASGMGTMGVMMASALGAVVYTTAGSDEKCRALEARGATRAINYKTEDFEQVLSDLGLRNGVNVTLDMVGGDYIQKNLNLAAPEGRIVNIAYMRGFKTEVNFAPLLIKRLVMTGSTLRAQTFEQKAIMKNEIMTTVFPHLENGDIRPVIDSTYPLAEVEQAHARMKEGTHMGKIILLMEQAS</sequence>
<dbReference type="Gene3D" id="3.40.50.720">
    <property type="entry name" value="NAD(P)-binding Rossmann-like Domain"/>
    <property type="match status" value="1"/>
</dbReference>
<evidence type="ECO:0000256" key="1">
    <source>
        <dbReference type="ARBA" id="ARBA00022857"/>
    </source>
</evidence>
<feature type="domain" description="Enoyl reductase (ER)" evidence="3">
    <location>
        <begin position="17"/>
        <end position="330"/>
    </location>
</feature>
<proteinExistence type="predicted"/>
<dbReference type="PANTHER" id="PTHR48106">
    <property type="entry name" value="QUINONE OXIDOREDUCTASE PIG3-RELATED"/>
    <property type="match status" value="1"/>
</dbReference>
<dbReference type="Pfam" id="PF13602">
    <property type="entry name" value="ADH_zinc_N_2"/>
    <property type="match status" value="1"/>
</dbReference>
<dbReference type="PANTHER" id="PTHR48106:SF8">
    <property type="entry name" value="OS02G0805600 PROTEIN"/>
    <property type="match status" value="1"/>
</dbReference>
<organism evidence="4 5">
    <name type="scientific">Candidatus Marimicrobium litorale</name>
    <dbReference type="NCBI Taxonomy" id="2518991"/>
    <lineage>
        <taxon>Bacteria</taxon>
        <taxon>Pseudomonadati</taxon>
        <taxon>Pseudomonadota</taxon>
        <taxon>Gammaproteobacteria</taxon>
        <taxon>Cellvibrionales</taxon>
        <taxon>Halieaceae</taxon>
        <taxon>Marimicrobium</taxon>
    </lineage>
</organism>
<evidence type="ECO:0000256" key="2">
    <source>
        <dbReference type="ARBA" id="ARBA00023002"/>
    </source>
</evidence>
<accession>A0ABT3T6Z6</accession>
<dbReference type="NCBIfam" id="TIGR02824">
    <property type="entry name" value="quinone_pig3"/>
    <property type="match status" value="1"/>
</dbReference>
<dbReference type="Proteomes" id="UP001143304">
    <property type="component" value="Unassembled WGS sequence"/>
</dbReference>
<name>A0ABT3T6Z6_9GAMM</name>
<dbReference type="SUPFAM" id="SSF50129">
    <property type="entry name" value="GroES-like"/>
    <property type="match status" value="1"/>
</dbReference>
<protein>
    <submittedName>
        <fullName evidence="4">NAD(P)H-quinone oxidoreductase</fullName>
    </submittedName>
</protein>